<keyword evidence="2" id="KW-1185">Reference proteome</keyword>
<dbReference type="RefSeq" id="WP_002438638.1">
    <property type="nucleotide sequence ID" value="NZ_BAFF01000026.1"/>
</dbReference>
<dbReference type="AlphaFoldDB" id="H5V7N7"/>
<name>H5V7N7_ATLHE</name>
<reference evidence="1 2" key="1">
    <citation type="submission" date="2012-02" db="EMBL/GenBank/DDBJ databases">
        <title>Whole genome shotgun sequence of Escherichia hermannii NBRC 105704.</title>
        <authorList>
            <person name="Yoshida I."/>
            <person name="Hosoyama A."/>
            <person name="Tsuchikane K."/>
            <person name="Katsumata H."/>
            <person name="Yamazaki S."/>
            <person name="Fujita N."/>
        </authorList>
    </citation>
    <scope>NUCLEOTIDE SEQUENCE [LARGE SCALE GENOMIC DNA]</scope>
    <source>
        <strain evidence="1 2">NBRC 105704</strain>
    </source>
</reference>
<protein>
    <submittedName>
        <fullName evidence="1">Uncharacterized protein</fullName>
    </submittedName>
</protein>
<evidence type="ECO:0000313" key="2">
    <source>
        <dbReference type="Proteomes" id="UP000010297"/>
    </source>
</evidence>
<evidence type="ECO:0000313" key="1">
    <source>
        <dbReference type="EMBL" id="GAB53995.1"/>
    </source>
</evidence>
<organism evidence="1 2">
    <name type="scientific">Atlantibacter hermannii NBRC 105704</name>
    <dbReference type="NCBI Taxonomy" id="1115512"/>
    <lineage>
        <taxon>Bacteria</taxon>
        <taxon>Pseudomonadati</taxon>
        <taxon>Pseudomonadota</taxon>
        <taxon>Gammaproteobacteria</taxon>
        <taxon>Enterobacterales</taxon>
        <taxon>Enterobacteriaceae</taxon>
        <taxon>Atlantibacter</taxon>
    </lineage>
</organism>
<gene>
    <name evidence="1" type="primary">yagM</name>
    <name evidence="1" type="ORF">EH105704_26_00100</name>
</gene>
<dbReference type="GeneID" id="92829748"/>
<proteinExistence type="predicted"/>
<dbReference type="Proteomes" id="UP000010297">
    <property type="component" value="Unassembled WGS sequence"/>
</dbReference>
<dbReference type="eggNOG" id="ENOG5032RWR">
    <property type="taxonomic scope" value="Bacteria"/>
</dbReference>
<comment type="caution">
    <text evidence="1">The sequence shown here is derived from an EMBL/GenBank/DDBJ whole genome shotgun (WGS) entry which is preliminary data.</text>
</comment>
<accession>H5V7N7</accession>
<dbReference type="EMBL" id="BAFF01000026">
    <property type="protein sequence ID" value="GAB53995.1"/>
    <property type="molecule type" value="Genomic_DNA"/>
</dbReference>
<sequence length="254" mass="29488">MQKRITFSPNKQSTIEAIDAYSHVKGYSRSEVISFLLNITVPALNKITLQYHIAHNLELTLDNLFKEKEYITTRTEPKLTLEEFFYSAWNIHIRRTDEVIDQEFYKHKITHDKMGKNEKKSIHEKLLTLIEKFHVKKAIFIYTDRRVNNNYLIAGGLSNTILIKETTYDGYFFDFSSIVIMPIFELITFGVEAVLKRNKICPEQSCYCWIPIYYTNDLAVMVPVIDEGDASQKALTGGNAIIINPFTSEVNHNF</sequence>